<dbReference type="SUPFAM" id="SSF56176">
    <property type="entry name" value="FAD-binding/transporter-associated domain-like"/>
    <property type="match status" value="1"/>
</dbReference>
<proteinExistence type="inferred from homology"/>
<dbReference type="EMBL" id="QGMI01000391">
    <property type="protein sequence ID" value="TVY41454.1"/>
    <property type="molecule type" value="Genomic_DNA"/>
</dbReference>
<feature type="domain" description="FAD-binding PCMH-type" evidence="6">
    <location>
        <begin position="89"/>
        <end position="281"/>
    </location>
</feature>
<gene>
    <name evidence="7" type="primary">sol5_1</name>
    <name evidence="7" type="ORF">LOCC1_G008732</name>
</gene>
<dbReference type="GO" id="GO:0071949">
    <property type="term" value="F:FAD binding"/>
    <property type="evidence" value="ECO:0007669"/>
    <property type="project" value="InterPro"/>
</dbReference>
<comment type="similarity">
    <text evidence="1">Belongs to the oxygen-dependent FAD-linked oxidoreductase family.</text>
</comment>
<keyword evidence="4" id="KW-0560">Oxidoreductase</keyword>
<evidence type="ECO:0000256" key="2">
    <source>
        <dbReference type="ARBA" id="ARBA00022630"/>
    </source>
</evidence>
<dbReference type="PANTHER" id="PTHR42973">
    <property type="entry name" value="BINDING OXIDOREDUCTASE, PUTATIVE (AFU_ORTHOLOGUE AFUA_1G17690)-RELATED"/>
    <property type="match status" value="1"/>
</dbReference>
<comment type="caution">
    <text evidence="7">The sequence shown here is derived from an EMBL/GenBank/DDBJ whole genome shotgun (WGS) entry which is preliminary data.</text>
</comment>
<dbReference type="InterPro" id="IPR016166">
    <property type="entry name" value="FAD-bd_PCMH"/>
</dbReference>
<keyword evidence="3" id="KW-0274">FAD</keyword>
<reference evidence="7 8" key="1">
    <citation type="submission" date="2018-05" db="EMBL/GenBank/DDBJ databases">
        <title>Genome sequencing and assembly of the regulated plant pathogen Lachnellula willkommii and related sister species for the development of diagnostic species identification markers.</title>
        <authorList>
            <person name="Giroux E."/>
            <person name="Bilodeau G."/>
        </authorList>
    </citation>
    <scope>NUCLEOTIDE SEQUENCE [LARGE SCALE GENOMIC DNA]</scope>
    <source>
        <strain evidence="7 8">CBS 160.35</strain>
    </source>
</reference>
<dbReference type="AlphaFoldDB" id="A0A8H8UE20"/>
<evidence type="ECO:0000259" key="6">
    <source>
        <dbReference type="PROSITE" id="PS51387"/>
    </source>
</evidence>
<keyword evidence="2" id="KW-0285">Flavoprotein</keyword>
<dbReference type="Pfam" id="PF01565">
    <property type="entry name" value="FAD_binding_4"/>
    <property type="match status" value="1"/>
</dbReference>
<feature type="chain" id="PRO_5034740461" evidence="5">
    <location>
        <begin position="22"/>
        <end position="584"/>
    </location>
</feature>
<protein>
    <submittedName>
        <fullName evidence="7">Bifunctional solanapyrone synthase</fullName>
    </submittedName>
</protein>
<evidence type="ECO:0000256" key="1">
    <source>
        <dbReference type="ARBA" id="ARBA00005466"/>
    </source>
</evidence>
<feature type="signal peptide" evidence="5">
    <location>
        <begin position="1"/>
        <end position="21"/>
    </location>
</feature>
<evidence type="ECO:0000313" key="8">
    <source>
        <dbReference type="Proteomes" id="UP000443090"/>
    </source>
</evidence>
<evidence type="ECO:0000256" key="4">
    <source>
        <dbReference type="ARBA" id="ARBA00023002"/>
    </source>
</evidence>
<dbReference type="InterPro" id="IPR036318">
    <property type="entry name" value="FAD-bd_PCMH-like_sf"/>
</dbReference>
<dbReference type="PROSITE" id="PS51387">
    <property type="entry name" value="FAD_PCMH"/>
    <property type="match status" value="1"/>
</dbReference>
<evidence type="ECO:0000313" key="7">
    <source>
        <dbReference type="EMBL" id="TVY41454.1"/>
    </source>
</evidence>
<dbReference type="OrthoDB" id="2151789at2759"/>
<accession>A0A8H8UE20</accession>
<keyword evidence="8" id="KW-1185">Reference proteome</keyword>
<dbReference type="InterPro" id="IPR016169">
    <property type="entry name" value="FAD-bd_PCMH_sub2"/>
</dbReference>
<sequence length="584" mass="62076">MFVKSLTLAASIGSLVASALAITEGACPISTNTALGEVVSGETFQTSTNSTLGSGCCAYLANSPIGNRLITPSNGSYADRAAMQWSLAARLMPRCIILPQSVSEVSRALTALVEANERQTCQFAVRSGGHTCWPGAASIDYGVMLDLGYLNSTTYHPENGTASILPGARWGEVYSTLLPQGVLVAGGRDPTVGVGGFMLGGGNSFYAAAKGYACDNVANFQVHSLVPRDFSHQANVDQVVLANGSIIDANAHTNSDLFQVLKGGSSNVGIVVRYDVYTFQAEDLWGGIVSYPFSTATQQIEALVDFGDNLKNDPNSSAITFFTSTNLANKTSVINVYDYTKPIARPAIFDKFLAIPGNLSDTTRIANLSNMVAELEQPDGFRDTFLTLTFANDVDILTKIISTHEALYTTLQAAKPRGNWTMNTLFQPIPALFGQHGAEAGGNVIGLDRFTDNLILYQLYLAWQGAEQDDFFNSKGRQAISDIKAASVANHTDNPFIYLNYADRSQAPLEGYGNASVAKIKAASAKYDPNGVFQTLMPGGFKISLVDSDPSSTCAAQAVELGNSLKVQIEVAGSFKEVVGGRLA</sequence>
<dbReference type="Proteomes" id="UP000443090">
    <property type="component" value="Unassembled WGS sequence"/>
</dbReference>
<dbReference type="InterPro" id="IPR050416">
    <property type="entry name" value="FAD-linked_Oxidoreductase"/>
</dbReference>
<dbReference type="PANTHER" id="PTHR42973:SF53">
    <property type="entry name" value="FAD-BINDING PCMH-TYPE DOMAIN-CONTAINING PROTEIN-RELATED"/>
    <property type="match status" value="1"/>
</dbReference>
<evidence type="ECO:0000256" key="3">
    <source>
        <dbReference type="ARBA" id="ARBA00022827"/>
    </source>
</evidence>
<organism evidence="7 8">
    <name type="scientific">Lachnellula occidentalis</name>
    <dbReference type="NCBI Taxonomy" id="215460"/>
    <lineage>
        <taxon>Eukaryota</taxon>
        <taxon>Fungi</taxon>
        <taxon>Dikarya</taxon>
        <taxon>Ascomycota</taxon>
        <taxon>Pezizomycotina</taxon>
        <taxon>Leotiomycetes</taxon>
        <taxon>Helotiales</taxon>
        <taxon>Lachnaceae</taxon>
        <taxon>Lachnellula</taxon>
    </lineage>
</organism>
<dbReference type="GO" id="GO:0016491">
    <property type="term" value="F:oxidoreductase activity"/>
    <property type="evidence" value="ECO:0007669"/>
    <property type="project" value="UniProtKB-KW"/>
</dbReference>
<dbReference type="Gene3D" id="3.30.465.10">
    <property type="match status" value="1"/>
</dbReference>
<name>A0A8H8UE20_9HELO</name>
<keyword evidence="5" id="KW-0732">Signal</keyword>
<evidence type="ECO:0000256" key="5">
    <source>
        <dbReference type="SAM" id="SignalP"/>
    </source>
</evidence>
<dbReference type="InterPro" id="IPR006094">
    <property type="entry name" value="Oxid_FAD_bind_N"/>
</dbReference>